<keyword evidence="3" id="KW-0812">Transmembrane</keyword>
<dbReference type="Pfam" id="PF13279">
    <property type="entry name" value="4HBT_2"/>
    <property type="match status" value="1"/>
</dbReference>
<name>A0AAD8EPK7_DIPPU</name>
<evidence type="ECO:0000313" key="5">
    <source>
        <dbReference type="Proteomes" id="UP001233999"/>
    </source>
</evidence>
<comment type="similarity">
    <text evidence="1">Belongs to the THEM6 family.</text>
</comment>
<evidence type="ECO:0000256" key="3">
    <source>
        <dbReference type="SAM" id="Phobius"/>
    </source>
</evidence>
<sequence length="221" mass="25645">MCYTGIAVAASVAGLYFLFDVNYFIRIALTIIFGRFFQRKIKATDKSTIYGMVTTQDVDIFLRFMNNARYLRELDFARFLFYDRSGIYRQIVKNKGNAMQTASSIRYRRTIPIFSIYKIETRSAICIITVERMTVISVSTNSLPCWYWDPKAIYIEQRFVTLRDGFVRAIALSKQGIVNVNVEEMMSKLVGPDFKKPAMPEEIDHWVKSNEVSSIKLRKAE</sequence>
<protein>
    <recommendedName>
        <fullName evidence="2">Protein THEM6</fullName>
    </recommendedName>
</protein>
<reference evidence="4" key="1">
    <citation type="journal article" date="2023" name="IScience">
        <title>Live-bearing cockroach genome reveals convergent evolutionary mechanisms linked to viviparity in insects and beyond.</title>
        <authorList>
            <person name="Fouks B."/>
            <person name="Harrison M.C."/>
            <person name="Mikhailova A.A."/>
            <person name="Marchal E."/>
            <person name="English S."/>
            <person name="Carruthers M."/>
            <person name="Jennings E.C."/>
            <person name="Chiamaka E.L."/>
            <person name="Frigard R.A."/>
            <person name="Pippel M."/>
            <person name="Attardo G.M."/>
            <person name="Benoit J.B."/>
            <person name="Bornberg-Bauer E."/>
            <person name="Tobe S.S."/>
        </authorList>
    </citation>
    <scope>NUCLEOTIDE SEQUENCE</scope>
    <source>
        <strain evidence="4">Stay&amp;Tobe</strain>
    </source>
</reference>
<dbReference type="PANTHER" id="PTHR12475">
    <property type="match status" value="1"/>
</dbReference>
<dbReference type="Proteomes" id="UP001233999">
    <property type="component" value="Unassembled WGS sequence"/>
</dbReference>
<organism evidence="4 5">
    <name type="scientific">Diploptera punctata</name>
    <name type="common">Pacific beetle cockroach</name>
    <dbReference type="NCBI Taxonomy" id="6984"/>
    <lineage>
        <taxon>Eukaryota</taxon>
        <taxon>Metazoa</taxon>
        <taxon>Ecdysozoa</taxon>
        <taxon>Arthropoda</taxon>
        <taxon>Hexapoda</taxon>
        <taxon>Insecta</taxon>
        <taxon>Pterygota</taxon>
        <taxon>Neoptera</taxon>
        <taxon>Polyneoptera</taxon>
        <taxon>Dictyoptera</taxon>
        <taxon>Blattodea</taxon>
        <taxon>Blaberoidea</taxon>
        <taxon>Blaberidae</taxon>
        <taxon>Diplopterinae</taxon>
        <taxon>Diploptera</taxon>
    </lineage>
</organism>
<dbReference type="Gene3D" id="3.10.129.10">
    <property type="entry name" value="Hotdog Thioesterase"/>
    <property type="match status" value="1"/>
</dbReference>
<comment type="caution">
    <text evidence="4">The sequence shown here is derived from an EMBL/GenBank/DDBJ whole genome shotgun (WGS) entry which is preliminary data.</text>
</comment>
<evidence type="ECO:0000313" key="4">
    <source>
        <dbReference type="EMBL" id="KAJ9597746.1"/>
    </source>
</evidence>
<evidence type="ECO:0000256" key="1">
    <source>
        <dbReference type="ARBA" id="ARBA00038228"/>
    </source>
</evidence>
<dbReference type="SUPFAM" id="SSF54637">
    <property type="entry name" value="Thioesterase/thiol ester dehydrase-isomerase"/>
    <property type="match status" value="1"/>
</dbReference>
<feature type="transmembrane region" description="Helical" evidence="3">
    <location>
        <begin position="6"/>
        <end position="33"/>
    </location>
</feature>
<keyword evidence="3" id="KW-1133">Transmembrane helix</keyword>
<keyword evidence="3" id="KW-0472">Membrane</keyword>
<dbReference type="EMBL" id="JASPKZ010001586">
    <property type="protein sequence ID" value="KAJ9597746.1"/>
    <property type="molecule type" value="Genomic_DNA"/>
</dbReference>
<reference evidence="4" key="2">
    <citation type="submission" date="2023-05" db="EMBL/GenBank/DDBJ databases">
        <authorList>
            <person name="Fouks B."/>
        </authorList>
    </citation>
    <scope>NUCLEOTIDE SEQUENCE</scope>
    <source>
        <strain evidence="4">Stay&amp;Tobe</strain>
        <tissue evidence="4">Testes</tissue>
    </source>
</reference>
<dbReference type="InterPro" id="IPR029069">
    <property type="entry name" value="HotDog_dom_sf"/>
</dbReference>
<dbReference type="PANTHER" id="PTHR12475:SF4">
    <property type="entry name" value="PROTEIN THEM6"/>
    <property type="match status" value="1"/>
</dbReference>
<accession>A0AAD8EPK7</accession>
<dbReference type="InterPro" id="IPR051490">
    <property type="entry name" value="THEM6_lcsJ_thioesterase"/>
</dbReference>
<dbReference type="AlphaFoldDB" id="A0AAD8EPK7"/>
<keyword evidence="5" id="KW-1185">Reference proteome</keyword>
<evidence type="ECO:0000256" key="2">
    <source>
        <dbReference type="ARBA" id="ARBA00041112"/>
    </source>
</evidence>
<proteinExistence type="inferred from homology"/>
<gene>
    <name evidence="4" type="ORF">L9F63_011354</name>
</gene>